<dbReference type="InterPro" id="IPR031355">
    <property type="entry name" value="YBL010C/LAA2-like"/>
</dbReference>
<evidence type="ECO:0000256" key="1">
    <source>
        <dbReference type="SAM" id="MobiDB-lite"/>
    </source>
</evidence>
<feature type="compositionally biased region" description="Basic and acidic residues" evidence="1">
    <location>
        <begin position="378"/>
        <end position="388"/>
    </location>
</feature>
<protein>
    <submittedName>
        <fullName evidence="2">Uncharacterized protein</fullName>
    </submittedName>
</protein>
<feature type="compositionally biased region" description="Basic and acidic residues" evidence="1">
    <location>
        <begin position="31"/>
        <end position="45"/>
    </location>
</feature>
<dbReference type="Pfam" id="PF17104">
    <property type="entry name" value="YBL010C_LAA2"/>
    <property type="match status" value="1"/>
</dbReference>
<gene>
    <name evidence="2" type="ORF">Q9L58_002398</name>
</gene>
<evidence type="ECO:0000313" key="3">
    <source>
        <dbReference type="Proteomes" id="UP001447188"/>
    </source>
</evidence>
<dbReference type="Proteomes" id="UP001447188">
    <property type="component" value="Unassembled WGS sequence"/>
</dbReference>
<dbReference type="PANTHER" id="PTHR38698:SF1">
    <property type="entry name" value="FUNGAL PROTEIN"/>
    <property type="match status" value="1"/>
</dbReference>
<proteinExistence type="predicted"/>
<name>A0ABR3GRB2_9PEZI</name>
<feature type="region of interest" description="Disordered" evidence="1">
    <location>
        <begin position="551"/>
        <end position="590"/>
    </location>
</feature>
<feature type="region of interest" description="Disordered" evidence="1">
    <location>
        <begin position="331"/>
        <end position="397"/>
    </location>
</feature>
<feature type="region of interest" description="Disordered" evidence="1">
    <location>
        <begin position="248"/>
        <end position="279"/>
    </location>
</feature>
<feature type="compositionally biased region" description="Polar residues" evidence="1">
    <location>
        <begin position="123"/>
        <end position="132"/>
    </location>
</feature>
<reference evidence="2 3" key="1">
    <citation type="submission" date="2024-02" db="EMBL/GenBank/DDBJ databases">
        <title>Discinaceae phylogenomics.</title>
        <authorList>
            <person name="Dirks A.C."/>
            <person name="James T.Y."/>
        </authorList>
    </citation>
    <scope>NUCLEOTIDE SEQUENCE [LARGE SCALE GENOMIC DNA]</scope>
    <source>
        <strain evidence="2 3">ACD0624</strain>
    </source>
</reference>
<keyword evidence="3" id="KW-1185">Reference proteome</keyword>
<dbReference type="PANTHER" id="PTHR38698">
    <property type="entry name" value="EXPRESSED PROTEIN"/>
    <property type="match status" value="1"/>
</dbReference>
<feature type="compositionally biased region" description="Basic residues" evidence="1">
    <location>
        <begin position="347"/>
        <end position="361"/>
    </location>
</feature>
<feature type="compositionally biased region" description="Low complexity" evidence="1">
    <location>
        <begin position="560"/>
        <end position="571"/>
    </location>
</feature>
<accession>A0ABR3GRB2</accession>
<feature type="region of interest" description="Disordered" evidence="1">
    <location>
        <begin position="183"/>
        <end position="202"/>
    </location>
</feature>
<comment type="caution">
    <text evidence="2">The sequence shown here is derived from an EMBL/GenBank/DDBJ whole genome shotgun (WGS) entry which is preliminary data.</text>
</comment>
<feature type="region of interest" description="Disordered" evidence="1">
    <location>
        <begin position="1"/>
        <end position="136"/>
    </location>
</feature>
<dbReference type="EMBL" id="JBBBZM010000021">
    <property type="protein sequence ID" value="KAL0638462.1"/>
    <property type="molecule type" value="Genomic_DNA"/>
</dbReference>
<evidence type="ECO:0000313" key="2">
    <source>
        <dbReference type="EMBL" id="KAL0638462.1"/>
    </source>
</evidence>
<feature type="compositionally biased region" description="Polar residues" evidence="1">
    <location>
        <begin position="255"/>
        <end position="277"/>
    </location>
</feature>
<organism evidence="2 3">
    <name type="scientific">Discina gigas</name>
    <dbReference type="NCBI Taxonomy" id="1032678"/>
    <lineage>
        <taxon>Eukaryota</taxon>
        <taxon>Fungi</taxon>
        <taxon>Dikarya</taxon>
        <taxon>Ascomycota</taxon>
        <taxon>Pezizomycotina</taxon>
        <taxon>Pezizomycetes</taxon>
        <taxon>Pezizales</taxon>
        <taxon>Discinaceae</taxon>
        <taxon>Discina</taxon>
    </lineage>
</organism>
<sequence length="670" mass="72446">MSEPPPSPAPTLFRDSLQSPYDLPSGYNSSNDDHFSDARDGRSDMDDYDTTPSPTIQMPPTAISVDATSHGEMPDTEAFEKRSADITDEAETPKKRRSMNITIPGLLDGNYDAVNDDDDVESTPETPKSSVPISLVGRVDDTPTYWVPGTEALGKGLADAQPGAVRTPSPILIPTMVVQRIEGDKPYHGEVPGTEEYERRSADAQPDVIVRWNEEEDRITRRVQSQREKIEKMVLGGGTAIVSPVSPVHERARSVSPSVGRSKDFLSNPSHGRTRSASPILGKMAVENKVKTTTGDDKTVVVSGGFLDAPVSAASLSVDLDAAEHDITDTNALSPTFATESEGHPAPLRRKSSAASRKSKRSAPPSPSASSTGFTGNKEGEDAARDDGFGDDDFDDFGEVVEGEEFDDFEGFGEVTTDFEPTSVETFAAPPPPPAPVLPSIPVPVLDYKELDGADAIRSAVAASLEIMFPTSNYPSKLVSVEDSCFLTERSLSLWNQLVAPPPLQPPNWKISRIRRLFLVSLGVPVDLDEILPAETKQKKLVLPSINNLRYSSDGDRPGRSSSQSRSSRPSSRARKAAADEKIKNGGIGPESLDIPSARIKCSTSDVALSGLTVEELEEHVKELEKITSTASEVLTYWLRKREGAIGDKETFETVIESLVGYARKKRQGN</sequence>